<gene>
    <name evidence="2" type="ORF">B0T17DRAFT_517184</name>
</gene>
<accession>A0AA39XLE2</accession>
<organism evidence="2 3">
    <name type="scientific">Bombardia bombarda</name>
    <dbReference type="NCBI Taxonomy" id="252184"/>
    <lineage>
        <taxon>Eukaryota</taxon>
        <taxon>Fungi</taxon>
        <taxon>Dikarya</taxon>
        <taxon>Ascomycota</taxon>
        <taxon>Pezizomycotina</taxon>
        <taxon>Sordariomycetes</taxon>
        <taxon>Sordariomycetidae</taxon>
        <taxon>Sordariales</taxon>
        <taxon>Lasiosphaeriaceae</taxon>
        <taxon>Bombardia</taxon>
    </lineage>
</organism>
<feature type="compositionally biased region" description="Basic and acidic residues" evidence="1">
    <location>
        <begin position="32"/>
        <end position="42"/>
    </location>
</feature>
<feature type="compositionally biased region" description="Basic and acidic residues" evidence="1">
    <location>
        <begin position="181"/>
        <end position="192"/>
    </location>
</feature>
<feature type="region of interest" description="Disordered" evidence="1">
    <location>
        <begin position="157"/>
        <end position="192"/>
    </location>
</feature>
<feature type="region of interest" description="Disordered" evidence="1">
    <location>
        <begin position="277"/>
        <end position="335"/>
    </location>
</feature>
<sequence>MNWTDGKLYRHHRGRLRKANPVRQRQREYFARAREREAEQRAAAENGPPSLSILRSRSSSRLSGGSRRSHSSGQAKSSPGHGIAQSNAHQRIERATKRPRITETTSKEPSAISHFFEQCFAAKNPGGRPTSPQIRHDKEELKRMRERLLAQKDWGVRPVFNSNPTRKRPHVSPENQGSKEVTLERARQDGHRTSRVLDRRFEGLQPRRQPRVHTLRRDDVRVLIGSQEKGLGEGSSIGGPFVANHEPRIITGSQSARHDLPFTYLSDSSFVTGHEPQNVGGGRSMKHRLPMTSSSDGWNLDFVRREQERSRPQPLPNDKVRREHETHRMPRHSSRHILTSSPMILQPIPVRAFPSQILSSSTLDTTKNTNSVLAQVGRAIPPVPSSQKAENDMWRSWLKPASSAISSDKAVGGSLESLEEFRLTPGASEAYQAVGEPSQTLPVLEEPLPDNHIDANLNSSHNVVGLSNSDDTSQILGQYREAVSRLCKPSQPFTPRLHPSQHHADIPVQDVSQIQASQHHADIHVQDFSHVQAPTLPREISQVVEQVHDRLESPQKGPEEAWRAFVFGNEDSDEVEEAAFIEANHDAARYMQPSDSSSYASEKSLSEQESNVATVGTACTNHEVNHEAKSEFTEERMSTAVASVSSKATGGYSDPMSDSSDMAAMARHPSSFEGMISSSDSAPRLPRTNMDVGSGSYTAPIVPYSSSIQDVGSSSDSVPQLPRLDMNVRRNPDMARAIPHLSSIEEVGSSSNMEPTAPIAPPFSSIEDVSTNSDLAPQLPRTDMDISSSIVSEIGNSIVEAGGRNPLHAKSLDSSTSEAQTDSTSGAASMAVEPARSEVGVTGPEQVRPAQAFRWQPLRLGALQAPSDGSRGPRDSKFREEKSGPAKEESS</sequence>
<protein>
    <submittedName>
        <fullName evidence="2">Uncharacterized protein</fullName>
    </submittedName>
</protein>
<feature type="compositionally biased region" description="Low complexity" evidence="1">
    <location>
        <begin position="43"/>
        <end position="66"/>
    </location>
</feature>
<feature type="compositionally biased region" description="Low complexity" evidence="1">
    <location>
        <begin position="594"/>
        <end position="603"/>
    </location>
</feature>
<reference evidence="2" key="1">
    <citation type="submission" date="2023-06" db="EMBL/GenBank/DDBJ databases">
        <title>Genome-scale phylogeny and comparative genomics of the fungal order Sordariales.</title>
        <authorList>
            <consortium name="Lawrence Berkeley National Laboratory"/>
            <person name="Hensen N."/>
            <person name="Bonometti L."/>
            <person name="Westerberg I."/>
            <person name="Brannstrom I.O."/>
            <person name="Guillou S."/>
            <person name="Cros-Aarteil S."/>
            <person name="Calhoun S."/>
            <person name="Haridas S."/>
            <person name="Kuo A."/>
            <person name="Mondo S."/>
            <person name="Pangilinan J."/>
            <person name="Riley R."/>
            <person name="LaButti K."/>
            <person name="Andreopoulos B."/>
            <person name="Lipzen A."/>
            <person name="Chen C."/>
            <person name="Yanf M."/>
            <person name="Daum C."/>
            <person name="Ng V."/>
            <person name="Clum A."/>
            <person name="Steindorff A."/>
            <person name="Ohm R."/>
            <person name="Martin F."/>
            <person name="Silar P."/>
            <person name="Natvig D."/>
            <person name="Lalanne C."/>
            <person name="Gautier V."/>
            <person name="Ament-velasquez S.L."/>
            <person name="Kruys A."/>
            <person name="Hutchinson M.I."/>
            <person name="Powell A.J."/>
            <person name="Barry K."/>
            <person name="Miller A.N."/>
            <person name="Grigoriev I.V."/>
            <person name="Debuchy R."/>
            <person name="Gladieux P."/>
            <person name="Thoren M.H."/>
            <person name="Johannesson H."/>
        </authorList>
    </citation>
    <scope>NUCLEOTIDE SEQUENCE</scope>
    <source>
        <strain evidence="2">SMH3391-2</strain>
    </source>
</reference>
<feature type="compositionally biased region" description="Polar residues" evidence="1">
    <location>
        <begin position="812"/>
        <end position="827"/>
    </location>
</feature>
<feature type="compositionally biased region" description="Basic and acidic residues" evidence="1">
    <location>
        <begin position="318"/>
        <end position="328"/>
    </location>
</feature>
<feature type="region of interest" description="Disordered" evidence="1">
    <location>
        <begin position="591"/>
        <end position="611"/>
    </location>
</feature>
<feature type="compositionally biased region" description="Basic and acidic residues" evidence="1">
    <location>
        <begin position="302"/>
        <end position="311"/>
    </location>
</feature>
<dbReference type="AlphaFoldDB" id="A0AA39XLE2"/>
<evidence type="ECO:0000313" key="2">
    <source>
        <dbReference type="EMBL" id="KAK0635770.1"/>
    </source>
</evidence>
<evidence type="ECO:0000256" key="1">
    <source>
        <dbReference type="SAM" id="MobiDB-lite"/>
    </source>
</evidence>
<dbReference type="EMBL" id="JAULSR010000001">
    <property type="protein sequence ID" value="KAK0635770.1"/>
    <property type="molecule type" value="Genomic_DNA"/>
</dbReference>
<proteinExistence type="predicted"/>
<feature type="region of interest" description="Disordered" evidence="1">
    <location>
        <begin position="801"/>
        <end position="891"/>
    </location>
</feature>
<feature type="region of interest" description="Disordered" evidence="1">
    <location>
        <begin position="746"/>
        <end position="781"/>
    </location>
</feature>
<dbReference type="Proteomes" id="UP001174934">
    <property type="component" value="Unassembled WGS sequence"/>
</dbReference>
<name>A0AA39XLE2_9PEZI</name>
<feature type="region of interest" description="Disordered" evidence="1">
    <location>
        <begin position="32"/>
        <end position="112"/>
    </location>
</feature>
<feature type="compositionally biased region" description="Basic and acidic residues" evidence="1">
    <location>
        <begin position="871"/>
        <end position="891"/>
    </location>
</feature>
<evidence type="ECO:0000313" key="3">
    <source>
        <dbReference type="Proteomes" id="UP001174934"/>
    </source>
</evidence>
<comment type="caution">
    <text evidence="2">The sequence shown here is derived from an EMBL/GenBank/DDBJ whole genome shotgun (WGS) entry which is preliminary data.</text>
</comment>
<keyword evidence="3" id="KW-1185">Reference proteome</keyword>